<reference evidence="4" key="1">
    <citation type="submission" date="2012-06" db="EMBL/GenBank/DDBJ databases">
        <title>The genome sequence of Coniosporium apollinis CBS 100218.</title>
        <authorList>
            <consortium name="The Broad Institute Genome Sequencing Platform"/>
            <person name="Cuomo C."/>
            <person name="Gorbushina A."/>
            <person name="Noack S."/>
            <person name="Walker B."/>
            <person name="Young S.K."/>
            <person name="Zeng Q."/>
            <person name="Gargeya S."/>
            <person name="Fitzgerald M."/>
            <person name="Haas B."/>
            <person name="Abouelleil A."/>
            <person name="Alvarado L."/>
            <person name="Arachchi H.M."/>
            <person name="Berlin A.M."/>
            <person name="Chapman S.B."/>
            <person name="Goldberg J."/>
            <person name="Griggs A."/>
            <person name="Gujja S."/>
            <person name="Hansen M."/>
            <person name="Howarth C."/>
            <person name="Imamovic A."/>
            <person name="Larimer J."/>
            <person name="McCowan C."/>
            <person name="Montmayeur A."/>
            <person name="Murphy C."/>
            <person name="Neiman D."/>
            <person name="Pearson M."/>
            <person name="Priest M."/>
            <person name="Roberts A."/>
            <person name="Saif S."/>
            <person name="Shea T."/>
            <person name="Sisk P."/>
            <person name="Sykes S."/>
            <person name="Wortman J."/>
            <person name="Nusbaum C."/>
            <person name="Birren B."/>
        </authorList>
    </citation>
    <scope>NUCLEOTIDE SEQUENCE [LARGE SCALE GENOMIC DNA]</scope>
    <source>
        <strain evidence="4">CBS 100218</strain>
    </source>
</reference>
<dbReference type="Gene3D" id="3.40.50.1110">
    <property type="entry name" value="SGNH hydrolase"/>
    <property type="match status" value="1"/>
</dbReference>
<sequence>MQLGLILWLLVGLASSLQFIPASSPFIHYVGRWTSTPNQLRRDGTFPGVYLDLNITNTTTLLLALSNLPASHLASSSTSAQPSHTATHRLAHLTFTKSSRLAIPAAPVSLLARVDDEEYVLLPNASGLVSVRADLEREAWHGVRVIAPMVGEMGVEGGMVGFEGVWVDEGGKLLRVAGVGGVGAGEGGGESAEVDEGDAGAGLDGQASSAMVTKPRKKLIEIITDFPGGESRTPGSANGLLAGVMGWEYLLGEVFGVDHVSIAVDGMCLTQDCIGGVGSPAGIGDVVFRSGPVGSRHFQHTWMFQEYVPDVILLNLGTTDNASFTTHVAAYNTTAWALTTAFEDTYVSLIKALRALAYPVHPAALQPSSQAYLDNADAPPVIPIFVMRPFMGAMEHATVGVVRRVREDGDVGAFWLDTSGWLEAPSSVHAPLDEGTEGVVGARRAPDSNGNGNGDFWWDEGTAAATDTGADVGGKGRWRLTPRGNQKAAMYLHGHLCGYLAEEGSRCPFLRREVYGGKVFDPLETRLERAVQRGREKWLRERVWGV</sequence>
<feature type="chain" id="PRO_5004450222" description="SGNH hydrolase-type esterase domain-containing protein" evidence="2">
    <location>
        <begin position="17"/>
        <end position="546"/>
    </location>
</feature>
<keyword evidence="4" id="KW-1185">Reference proteome</keyword>
<dbReference type="OrthoDB" id="10267969at2759"/>
<evidence type="ECO:0000256" key="2">
    <source>
        <dbReference type="SAM" id="SignalP"/>
    </source>
</evidence>
<evidence type="ECO:0000313" key="4">
    <source>
        <dbReference type="Proteomes" id="UP000016924"/>
    </source>
</evidence>
<organism evidence="3 4">
    <name type="scientific">Coniosporium apollinis (strain CBS 100218)</name>
    <name type="common">Rock-inhabiting black yeast</name>
    <dbReference type="NCBI Taxonomy" id="1168221"/>
    <lineage>
        <taxon>Eukaryota</taxon>
        <taxon>Fungi</taxon>
        <taxon>Dikarya</taxon>
        <taxon>Ascomycota</taxon>
        <taxon>Pezizomycotina</taxon>
        <taxon>Dothideomycetes</taxon>
        <taxon>Dothideomycetes incertae sedis</taxon>
        <taxon>Coniosporium</taxon>
    </lineage>
</organism>
<dbReference type="Proteomes" id="UP000016924">
    <property type="component" value="Unassembled WGS sequence"/>
</dbReference>
<evidence type="ECO:0000256" key="1">
    <source>
        <dbReference type="SAM" id="MobiDB-lite"/>
    </source>
</evidence>
<accession>R7YX99</accession>
<feature type="region of interest" description="Disordered" evidence="1">
    <location>
        <begin position="185"/>
        <end position="207"/>
    </location>
</feature>
<dbReference type="HOGENOM" id="CLU_032922_0_0_1"/>
<proteinExistence type="predicted"/>
<dbReference type="OMA" id="PIFVMRP"/>
<dbReference type="RefSeq" id="XP_007781746.1">
    <property type="nucleotide sequence ID" value="XM_007783556.1"/>
</dbReference>
<evidence type="ECO:0008006" key="5">
    <source>
        <dbReference type="Google" id="ProtNLM"/>
    </source>
</evidence>
<dbReference type="EMBL" id="JH767580">
    <property type="protein sequence ID" value="EON66429.1"/>
    <property type="molecule type" value="Genomic_DNA"/>
</dbReference>
<dbReference type="InterPro" id="IPR036514">
    <property type="entry name" value="SGNH_hydro_sf"/>
</dbReference>
<dbReference type="GeneID" id="19902837"/>
<gene>
    <name evidence="3" type="ORF">W97_05526</name>
</gene>
<feature type="signal peptide" evidence="2">
    <location>
        <begin position="1"/>
        <end position="16"/>
    </location>
</feature>
<protein>
    <recommendedName>
        <fullName evidence="5">SGNH hydrolase-type esterase domain-containing protein</fullName>
    </recommendedName>
</protein>
<evidence type="ECO:0000313" key="3">
    <source>
        <dbReference type="EMBL" id="EON66429.1"/>
    </source>
</evidence>
<keyword evidence="2" id="KW-0732">Signal</keyword>
<dbReference type="eggNOG" id="ENOG502SKCY">
    <property type="taxonomic scope" value="Eukaryota"/>
</dbReference>
<dbReference type="AlphaFoldDB" id="R7YX99"/>
<name>R7YX99_CONA1</name>